<name>A0A1H7JHE6_9GAMM</name>
<dbReference type="Proteomes" id="UP000199256">
    <property type="component" value="Unassembled WGS sequence"/>
</dbReference>
<accession>A0A1H7JHE6</accession>
<dbReference type="EMBL" id="FOAA01000004">
    <property type="protein sequence ID" value="SEK74031.1"/>
    <property type="molecule type" value="Genomic_DNA"/>
</dbReference>
<keyword evidence="2" id="KW-1185">Reference proteome</keyword>
<evidence type="ECO:0000313" key="2">
    <source>
        <dbReference type="Proteomes" id="UP000199256"/>
    </source>
</evidence>
<gene>
    <name evidence="1" type="ORF">SAMN05444515_104191</name>
</gene>
<feature type="non-terminal residue" evidence="1">
    <location>
        <position position="1"/>
    </location>
</feature>
<dbReference type="AlphaFoldDB" id="A0A1H7JHE6"/>
<sequence>DLHDPTQIHHRKVGLLHLDELIPQFDSLAKKAAAFFIVRALNCSFFRPRAITKLLDKWFCGPHHRTVLCQWQQNLQRPPLSQPGESAVLLFPFRPPPDHFYRGWPPRYSGRVCQKSSHEVRLAALSLECDNDHVILQHHGHSAAAVVAFSFFIPPLVAFTLRILQCGFDPVQPSRPRQRKCILIAVSAG</sequence>
<reference evidence="2" key="1">
    <citation type="submission" date="2016-10" db="EMBL/GenBank/DDBJ databases">
        <authorList>
            <person name="Varghese N."/>
            <person name="Submissions S."/>
        </authorList>
    </citation>
    <scope>NUCLEOTIDE SEQUENCE [LARGE SCALE GENOMIC DNA]</scope>
    <source>
        <strain evidence="2">DSM 241</strain>
    </source>
</reference>
<protein>
    <submittedName>
        <fullName evidence="1">Uncharacterized protein</fullName>
    </submittedName>
</protein>
<organism evidence="1 2">
    <name type="scientific">Ectothiorhodospira marina</name>
    <dbReference type="NCBI Taxonomy" id="1396821"/>
    <lineage>
        <taxon>Bacteria</taxon>
        <taxon>Pseudomonadati</taxon>
        <taxon>Pseudomonadota</taxon>
        <taxon>Gammaproteobacteria</taxon>
        <taxon>Chromatiales</taxon>
        <taxon>Ectothiorhodospiraceae</taxon>
        <taxon>Ectothiorhodospira</taxon>
    </lineage>
</organism>
<proteinExistence type="predicted"/>
<evidence type="ECO:0000313" key="1">
    <source>
        <dbReference type="EMBL" id="SEK74031.1"/>
    </source>
</evidence>